<dbReference type="PANTHER" id="PTHR46179:SF13">
    <property type="entry name" value="C2H2-TYPE DOMAIN-CONTAINING PROTEIN"/>
    <property type="match status" value="1"/>
</dbReference>
<dbReference type="PROSITE" id="PS50157">
    <property type="entry name" value="ZINC_FINGER_C2H2_2"/>
    <property type="match status" value="2"/>
</dbReference>
<evidence type="ECO:0000256" key="1">
    <source>
        <dbReference type="ARBA" id="ARBA00004123"/>
    </source>
</evidence>
<dbReference type="SMART" id="SM00355">
    <property type="entry name" value="ZnF_C2H2"/>
    <property type="match status" value="3"/>
</dbReference>
<accession>A0A8H6SGM8</accession>
<evidence type="ECO:0000313" key="11">
    <source>
        <dbReference type="Proteomes" id="UP000636479"/>
    </source>
</evidence>
<evidence type="ECO:0000256" key="7">
    <source>
        <dbReference type="ARBA" id="ARBA00023242"/>
    </source>
</evidence>
<comment type="subcellular location">
    <subcellularLocation>
        <location evidence="1">Nucleus</location>
    </subcellularLocation>
</comment>
<reference evidence="10" key="1">
    <citation type="submission" date="2020-05" db="EMBL/GenBank/DDBJ databases">
        <title>Mycena genomes resolve the evolution of fungal bioluminescence.</title>
        <authorList>
            <person name="Tsai I.J."/>
        </authorList>
    </citation>
    <scope>NUCLEOTIDE SEQUENCE</scope>
    <source>
        <strain evidence="10">171206Taipei</strain>
    </source>
</reference>
<evidence type="ECO:0000256" key="3">
    <source>
        <dbReference type="ARBA" id="ARBA00022771"/>
    </source>
</evidence>
<keyword evidence="4" id="KW-0862">Zinc</keyword>
<dbReference type="Proteomes" id="UP000636479">
    <property type="component" value="Unassembled WGS sequence"/>
</dbReference>
<dbReference type="GO" id="GO:0005634">
    <property type="term" value="C:nucleus"/>
    <property type="evidence" value="ECO:0007669"/>
    <property type="project" value="UniProtKB-SubCell"/>
</dbReference>
<dbReference type="Gene3D" id="3.30.160.60">
    <property type="entry name" value="Classic Zinc Finger"/>
    <property type="match status" value="2"/>
</dbReference>
<keyword evidence="7" id="KW-0539">Nucleus</keyword>
<dbReference type="InterPro" id="IPR051061">
    <property type="entry name" value="Zinc_finger_trans_reg"/>
</dbReference>
<dbReference type="InterPro" id="IPR036236">
    <property type="entry name" value="Znf_C2H2_sf"/>
</dbReference>
<evidence type="ECO:0000313" key="10">
    <source>
        <dbReference type="EMBL" id="KAF7298598.1"/>
    </source>
</evidence>
<gene>
    <name evidence="10" type="ORF">MIND_00806800</name>
</gene>
<comment type="caution">
    <text evidence="10">The sequence shown here is derived from an EMBL/GenBank/DDBJ whole genome shotgun (WGS) entry which is preliminary data.</text>
</comment>
<dbReference type="PANTHER" id="PTHR46179">
    <property type="entry name" value="ZINC FINGER PROTEIN"/>
    <property type="match status" value="1"/>
</dbReference>
<dbReference type="Pfam" id="PF00096">
    <property type="entry name" value="zf-C2H2"/>
    <property type="match status" value="1"/>
</dbReference>
<dbReference type="OrthoDB" id="654211at2759"/>
<feature type="domain" description="C2H2-type" evidence="9">
    <location>
        <begin position="62"/>
        <end position="91"/>
    </location>
</feature>
<keyword evidence="2" id="KW-0479">Metal-binding</keyword>
<dbReference type="GeneID" id="59347260"/>
<dbReference type="GO" id="GO:0008270">
    <property type="term" value="F:zinc ion binding"/>
    <property type="evidence" value="ECO:0007669"/>
    <property type="project" value="UniProtKB-KW"/>
</dbReference>
<protein>
    <recommendedName>
        <fullName evidence="9">C2H2-type domain-containing protein</fullName>
    </recommendedName>
</protein>
<dbReference type="GO" id="GO:0006357">
    <property type="term" value="P:regulation of transcription by RNA polymerase II"/>
    <property type="evidence" value="ECO:0007669"/>
    <property type="project" value="TreeGrafter"/>
</dbReference>
<dbReference type="SUPFAM" id="SSF57667">
    <property type="entry name" value="beta-beta-alpha zinc fingers"/>
    <property type="match status" value="1"/>
</dbReference>
<keyword evidence="5" id="KW-0805">Transcription regulation</keyword>
<dbReference type="AlphaFoldDB" id="A0A8H6SGM8"/>
<feature type="domain" description="C2H2-type" evidence="9">
    <location>
        <begin position="26"/>
        <end position="56"/>
    </location>
</feature>
<evidence type="ECO:0000256" key="6">
    <source>
        <dbReference type="ARBA" id="ARBA00023163"/>
    </source>
</evidence>
<keyword evidence="3 8" id="KW-0863">Zinc-finger</keyword>
<dbReference type="InterPro" id="IPR013087">
    <property type="entry name" value="Znf_C2H2_type"/>
</dbReference>
<evidence type="ECO:0000256" key="4">
    <source>
        <dbReference type="ARBA" id="ARBA00022833"/>
    </source>
</evidence>
<evidence type="ECO:0000259" key="9">
    <source>
        <dbReference type="PROSITE" id="PS50157"/>
    </source>
</evidence>
<evidence type="ECO:0000256" key="8">
    <source>
        <dbReference type="PROSITE-ProRule" id="PRU00042"/>
    </source>
</evidence>
<keyword evidence="11" id="KW-1185">Reference proteome</keyword>
<keyword evidence="6" id="KW-0804">Transcription</keyword>
<dbReference type="EMBL" id="JACAZF010000007">
    <property type="protein sequence ID" value="KAF7298598.1"/>
    <property type="molecule type" value="Genomic_DNA"/>
</dbReference>
<proteinExistence type="predicted"/>
<name>A0A8H6SGM8_9AGAR</name>
<dbReference type="PROSITE" id="PS00028">
    <property type="entry name" value="ZINC_FINGER_C2H2_1"/>
    <property type="match status" value="1"/>
</dbReference>
<evidence type="ECO:0000256" key="2">
    <source>
        <dbReference type="ARBA" id="ARBA00022723"/>
    </source>
</evidence>
<dbReference type="RefSeq" id="XP_037217986.1">
    <property type="nucleotide sequence ID" value="XM_037364744.1"/>
</dbReference>
<sequence>MASPHSRQSHLGSPHGRLPPTEFRRFGCPYGDCLWSFNDLPHLRRHLNTVHVSQQQRDNLELCCPVEGCPFWTLYKTNLNIHLNGHTGDRPYKCPVEGCNFDTKDPAARRKHFLRMHGESHCNTIVNHPRSKSPDCAVTTPNDHSLQFVHYAPLAQANSPASPPIVYYEPGPEFEDDFARMARAMGYFPPKSIEPDHGVVPPTHCPAAGHSNLALPVEPQSVSVGLGSLAEQLSQ</sequence>
<organism evidence="10 11">
    <name type="scientific">Mycena indigotica</name>
    <dbReference type="NCBI Taxonomy" id="2126181"/>
    <lineage>
        <taxon>Eukaryota</taxon>
        <taxon>Fungi</taxon>
        <taxon>Dikarya</taxon>
        <taxon>Basidiomycota</taxon>
        <taxon>Agaricomycotina</taxon>
        <taxon>Agaricomycetes</taxon>
        <taxon>Agaricomycetidae</taxon>
        <taxon>Agaricales</taxon>
        <taxon>Marasmiineae</taxon>
        <taxon>Mycenaceae</taxon>
        <taxon>Mycena</taxon>
    </lineage>
</organism>
<evidence type="ECO:0000256" key="5">
    <source>
        <dbReference type="ARBA" id="ARBA00023015"/>
    </source>
</evidence>